<gene>
    <name evidence="2" type="ORF">IBG24_09395</name>
</gene>
<evidence type="ECO:0008006" key="4">
    <source>
        <dbReference type="Google" id="ProtNLM"/>
    </source>
</evidence>
<comment type="caution">
    <text evidence="2">The sequence shown here is derived from an EMBL/GenBank/DDBJ whole genome shotgun (WGS) entry which is preliminary data.</text>
</comment>
<feature type="signal peptide" evidence="1">
    <location>
        <begin position="1"/>
        <end position="27"/>
    </location>
</feature>
<dbReference type="AlphaFoldDB" id="A0A8I0EWB2"/>
<reference evidence="2" key="1">
    <citation type="submission" date="2020-09" db="EMBL/GenBank/DDBJ databases">
        <title>Novel species in genus Aeromicrobium.</title>
        <authorList>
            <person name="Zhang G."/>
        </authorList>
    </citation>
    <scope>NUCLEOTIDE SEQUENCE</scope>
    <source>
        <strain evidence="2">Zg-636</strain>
    </source>
</reference>
<evidence type="ECO:0000256" key="1">
    <source>
        <dbReference type="SAM" id="SignalP"/>
    </source>
</evidence>
<organism evidence="2 3">
    <name type="scientific">Aeromicrobium senzhongii</name>
    <dbReference type="NCBI Taxonomy" id="2663859"/>
    <lineage>
        <taxon>Bacteria</taxon>
        <taxon>Bacillati</taxon>
        <taxon>Actinomycetota</taxon>
        <taxon>Actinomycetes</taxon>
        <taxon>Propionibacteriales</taxon>
        <taxon>Nocardioidaceae</taxon>
        <taxon>Aeromicrobium</taxon>
    </lineage>
</organism>
<feature type="chain" id="PRO_5033994592" description="Htaa domain-containing protein" evidence="1">
    <location>
        <begin position="28"/>
        <end position="187"/>
    </location>
</feature>
<dbReference type="RefSeq" id="WP_187769371.1">
    <property type="nucleotide sequence ID" value="NZ_JACTVM010000002.1"/>
</dbReference>
<evidence type="ECO:0000313" key="3">
    <source>
        <dbReference type="Proteomes" id="UP000620591"/>
    </source>
</evidence>
<evidence type="ECO:0000313" key="2">
    <source>
        <dbReference type="EMBL" id="MBC9226528.1"/>
    </source>
</evidence>
<name>A0A8I0EWB2_9ACTN</name>
<dbReference type="EMBL" id="JACTVM010000002">
    <property type="protein sequence ID" value="MBC9226528.1"/>
    <property type="molecule type" value="Genomic_DNA"/>
</dbReference>
<dbReference type="Proteomes" id="UP000620591">
    <property type="component" value="Unassembled WGS sequence"/>
</dbReference>
<sequence>MKKTILALLALVLTAGMTGLVGSPAEAATAQRSSTKVGYTRVVVAPAVYDLIGSAGITPAPVQGAKAGAFKGTLAAKFPITGYRLRGLRIKHSGGLNLSAGSATITVSRFNIDLARLRVSGRVNGTVGNVGRVDLFKVRASDRRDLGAVKLTLTKTAADALNATFGVNAFAENATFGYATPKPLSRF</sequence>
<accession>A0A8I0EWB2</accession>
<keyword evidence="1" id="KW-0732">Signal</keyword>
<proteinExistence type="predicted"/>
<protein>
    <recommendedName>
        <fullName evidence="4">Htaa domain-containing protein</fullName>
    </recommendedName>
</protein>